<keyword evidence="2" id="KW-0614">Plasmid</keyword>
<dbReference type="SUPFAM" id="SSF52540">
    <property type="entry name" value="P-loop containing nucleoside triphosphate hydrolases"/>
    <property type="match status" value="1"/>
</dbReference>
<dbReference type="KEGG" id="tos:Theos_2412"/>
<dbReference type="CDD" id="cd02042">
    <property type="entry name" value="ParAB_family"/>
    <property type="match status" value="1"/>
</dbReference>
<proteinExistence type="predicted"/>
<dbReference type="PATRIC" id="fig|751945.3.peg.2352"/>
<dbReference type="Pfam" id="PF13614">
    <property type="entry name" value="AAA_31"/>
    <property type="match status" value="1"/>
</dbReference>
<sequence length="305" mass="33113">MKERLVPLSLWAEQRGIPGSTARKMAEEREIPARKLGRYWYVVEEVEEGSGQGRVLTLFNHAGGVGKTTLARDLGFELASRGHRVLLVDVDPQANLTQWLGLGPVEEKDTLLTLTGGVLPEPKEAYGMHVIPSSLRLAVLDVKLKSVPAGELLLRRKLQAVREAYDFILVDSPPSLGPLSFLAGLAGEGFIVPVETTAKGLQGLEGVMEVSELYATAVGAANFIRLLVPTRYDPRSRTAQEALEGVLSLGKRFPVAPPLHERPGPFRRSAAERVPIHMVDGAQEAVREVQAIADALLKVAQEVEA</sequence>
<dbReference type="Gene3D" id="3.40.50.300">
    <property type="entry name" value="P-loop containing nucleotide triphosphate hydrolases"/>
    <property type="match status" value="1"/>
</dbReference>
<reference evidence="2 3" key="1">
    <citation type="journal article" date="2013" name="Genome Announc.">
        <title>Whole Genome Sequencing of Thermus oshimai JL-2 and Thermus thermophilus JL-18, Incomplete Denitrifiers from the United States Great Basin.</title>
        <authorList>
            <person name="Murugapiran S.K."/>
            <person name="Huntemann M."/>
            <person name="Wei C.L."/>
            <person name="Han J."/>
            <person name="Detter J.C."/>
            <person name="Han C.S."/>
            <person name="Erkkila T.H."/>
            <person name="Teshima H."/>
            <person name="Chen A."/>
            <person name="Kyrpides N."/>
            <person name="Mavrommatis K."/>
            <person name="Markowitz V."/>
            <person name="Szeto E."/>
            <person name="Ivanova N."/>
            <person name="Pagani I."/>
            <person name="Lam J."/>
            <person name="McDonald A.I."/>
            <person name="Dodsworth J.A."/>
            <person name="Pati A."/>
            <person name="Goodwin L."/>
            <person name="Peters L."/>
            <person name="Pitluck S."/>
            <person name="Woyke T."/>
            <person name="Hedlund B.P."/>
        </authorList>
    </citation>
    <scope>NUCLEOTIDE SEQUENCE</scope>
    <source>
        <strain evidence="2 3">JL-2</strain>
        <plasmid evidence="2">pTHEOS01</plasmid>
    </source>
</reference>
<organism evidence="2 3">
    <name type="scientific">Thermus oshimai JL-2</name>
    <dbReference type="NCBI Taxonomy" id="751945"/>
    <lineage>
        <taxon>Bacteria</taxon>
        <taxon>Thermotogati</taxon>
        <taxon>Deinococcota</taxon>
        <taxon>Deinococci</taxon>
        <taxon>Thermales</taxon>
        <taxon>Thermaceae</taxon>
        <taxon>Thermus</taxon>
    </lineage>
</organism>
<dbReference type="PANTHER" id="PTHR13696">
    <property type="entry name" value="P-LOOP CONTAINING NUCLEOSIDE TRIPHOSPHATE HYDROLASE"/>
    <property type="match status" value="1"/>
</dbReference>
<geneLocation type="plasmid" evidence="2 3">
    <name>pTHEOS01</name>
</geneLocation>
<dbReference type="RefSeq" id="WP_015065385.1">
    <property type="nucleotide sequence ID" value="NC_019387.1"/>
</dbReference>
<protein>
    <submittedName>
        <fullName evidence="2">ATPase involved in chromosome partitioning</fullName>
    </submittedName>
</protein>
<keyword evidence="3" id="KW-1185">Reference proteome</keyword>
<evidence type="ECO:0000313" key="2">
    <source>
        <dbReference type="EMBL" id="AFV77390.1"/>
    </source>
</evidence>
<evidence type="ECO:0000259" key="1">
    <source>
        <dbReference type="Pfam" id="PF13614"/>
    </source>
</evidence>
<gene>
    <name evidence="2" type="ORF">Theos_2412</name>
</gene>
<dbReference type="EMBL" id="CP003250">
    <property type="protein sequence ID" value="AFV77390.1"/>
    <property type="molecule type" value="Genomic_DNA"/>
</dbReference>
<dbReference type="Proteomes" id="UP000000211">
    <property type="component" value="Plasmid pTHEOS01"/>
</dbReference>
<dbReference type="PANTHER" id="PTHR13696:SF52">
    <property type="entry name" value="PARA FAMILY PROTEIN CT_582"/>
    <property type="match status" value="1"/>
</dbReference>
<dbReference type="OrthoDB" id="69313at2"/>
<feature type="domain" description="AAA" evidence="1">
    <location>
        <begin position="54"/>
        <end position="210"/>
    </location>
</feature>
<dbReference type="InterPro" id="IPR025669">
    <property type="entry name" value="AAA_dom"/>
</dbReference>
<dbReference type="AlphaFoldDB" id="K7R267"/>
<name>K7R267_THEOS</name>
<dbReference type="HOGENOM" id="CLU_037612_1_2_0"/>
<accession>K7R267</accession>
<evidence type="ECO:0000313" key="3">
    <source>
        <dbReference type="Proteomes" id="UP000000211"/>
    </source>
</evidence>
<dbReference type="InterPro" id="IPR050678">
    <property type="entry name" value="DNA_Partitioning_ATPase"/>
</dbReference>
<dbReference type="InterPro" id="IPR027417">
    <property type="entry name" value="P-loop_NTPase"/>
</dbReference>